<reference evidence="2" key="1">
    <citation type="submission" date="2016-06" db="EMBL/GenBank/DDBJ databases">
        <authorList>
            <person name="Petersen J."/>
            <person name="Sayavedra L."/>
        </authorList>
    </citation>
    <scope>NUCLEOTIDE SEQUENCE [LARGE SCALE GENOMIC DNA]</scope>
    <source>
        <strain evidence="2">BazSymB</strain>
    </source>
</reference>
<evidence type="ECO:0000313" key="2">
    <source>
        <dbReference type="Proteomes" id="UP000198559"/>
    </source>
</evidence>
<dbReference type="EMBL" id="CVUD02000003">
    <property type="protein sequence ID" value="SEH55185.1"/>
    <property type="molecule type" value="Genomic_DNA"/>
</dbReference>
<gene>
    <name evidence="1" type="ORF">BAZSYMB_V2SCAFFOLD00054_0</name>
</gene>
<dbReference type="Proteomes" id="UP000198559">
    <property type="component" value="Unassembled WGS sequence"/>
</dbReference>
<evidence type="ECO:0000313" key="1">
    <source>
        <dbReference type="EMBL" id="SEH55185.1"/>
    </source>
</evidence>
<proteinExistence type="predicted"/>
<name>A0A1H6J061_9GAMM</name>
<protein>
    <submittedName>
        <fullName evidence="1">Uncharacterized protein</fullName>
    </submittedName>
</protein>
<accession>A0A1H6J061</accession>
<dbReference type="AlphaFoldDB" id="A0A1H6J061"/>
<sequence>MYLKLNNNKAFFDDNHRVAPLIGHLSGVGEKTTAMPHFAHKSFSFGKKSSSSSINVNALKLFKLACKIFLSKGSQAILAASFSPLLSQVRTAISS</sequence>
<organism evidence="1 2">
    <name type="scientific">Bathymodiolus azoricus thioautotrophic gill symbiont</name>
    <dbReference type="NCBI Taxonomy" id="235205"/>
    <lineage>
        <taxon>Bacteria</taxon>
        <taxon>Pseudomonadati</taxon>
        <taxon>Pseudomonadota</taxon>
        <taxon>Gammaproteobacteria</taxon>
        <taxon>sulfur-oxidizing symbionts</taxon>
    </lineage>
</organism>